<protein>
    <submittedName>
        <fullName evidence="2">Uncharacterized protein</fullName>
    </submittedName>
</protein>
<accession>A0A369J3Y7</accession>
<evidence type="ECO:0000313" key="2">
    <source>
        <dbReference type="EMBL" id="RDB15860.1"/>
    </source>
</evidence>
<name>A0A369J3Y7_HYPMA</name>
<feature type="compositionally biased region" description="Polar residues" evidence="1">
    <location>
        <begin position="25"/>
        <end position="35"/>
    </location>
</feature>
<evidence type="ECO:0000313" key="3">
    <source>
        <dbReference type="Proteomes" id="UP000076154"/>
    </source>
</evidence>
<keyword evidence="3" id="KW-1185">Reference proteome</keyword>
<proteinExistence type="predicted"/>
<gene>
    <name evidence="2" type="ORF">Hypma_003751</name>
</gene>
<feature type="compositionally biased region" description="Polar residues" evidence="1">
    <location>
        <begin position="45"/>
        <end position="55"/>
    </location>
</feature>
<feature type="region of interest" description="Disordered" evidence="1">
    <location>
        <begin position="1"/>
        <end position="105"/>
    </location>
</feature>
<reference evidence="2" key="1">
    <citation type="submission" date="2018-04" db="EMBL/GenBank/DDBJ databases">
        <title>Whole genome sequencing of Hypsizygus marmoreus.</title>
        <authorList>
            <person name="Choi I.-G."/>
            <person name="Min B."/>
            <person name="Kim J.-G."/>
            <person name="Kim S."/>
            <person name="Oh Y.-L."/>
            <person name="Kong W.-S."/>
            <person name="Park H."/>
            <person name="Jeong J."/>
            <person name="Song E.-S."/>
        </authorList>
    </citation>
    <scope>NUCLEOTIDE SEQUENCE [LARGE SCALE GENOMIC DNA]</scope>
    <source>
        <strain evidence="2">51987-8</strain>
    </source>
</reference>
<sequence>MYPRAPCIVDLNPRKEREHSALAPGTTSSAVNSTRTHADADSESVHVTTTGSQPLRASHIMDSGSQDEPEQWTLTPGPSSLGVDMHETSTDAGSLHVSTAEHSST</sequence>
<organism evidence="2 3">
    <name type="scientific">Hypsizygus marmoreus</name>
    <name type="common">White beech mushroom</name>
    <name type="synonym">Agaricus marmoreus</name>
    <dbReference type="NCBI Taxonomy" id="39966"/>
    <lineage>
        <taxon>Eukaryota</taxon>
        <taxon>Fungi</taxon>
        <taxon>Dikarya</taxon>
        <taxon>Basidiomycota</taxon>
        <taxon>Agaricomycotina</taxon>
        <taxon>Agaricomycetes</taxon>
        <taxon>Agaricomycetidae</taxon>
        <taxon>Agaricales</taxon>
        <taxon>Tricholomatineae</taxon>
        <taxon>Lyophyllaceae</taxon>
        <taxon>Hypsizygus</taxon>
    </lineage>
</organism>
<comment type="caution">
    <text evidence="2">The sequence shown here is derived from an EMBL/GenBank/DDBJ whole genome shotgun (WGS) entry which is preliminary data.</text>
</comment>
<feature type="compositionally biased region" description="Polar residues" evidence="1">
    <location>
        <begin position="90"/>
        <end position="105"/>
    </location>
</feature>
<dbReference type="InParanoid" id="A0A369J3Y7"/>
<dbReference type="Proteomes" id="UP000076154">
    <property type="component" value="Unassembled WGS sequence"/>
</dbReference>
<dbReference type="EMBL" id="LUEZ02000138">
    <property type="protein sequence ID" value="RDB15860.1"/>
    <property type="molecule type" value="Genomic_DNA"/>
</dbReference>
<evidence type="ECO:0000256" key="1">
    <source>
        <dbReference type="SAM" id="MobiDB-lite"/>
    </source>
</evidence>
<dbReference type="AlphaFoldDB" id="A0A369J3Y7"/>